<evidence type="ECO:0000313" key="4">
    <source>
        <dbReference type="Proteomes" id="UP001642409"/>
    </source>
</evidence>
<protein>
    <submittedName>
        <fullName evidence="3">Hypothetical_protein</fullName>
    </submittedName>
</protein>
<keyword evidence="1" id="KW-0472">Membrane</keyword>
<gene>
    <name evidence="3" type="ORF">HINF_LOCUS52253</name>
    <name evidence="2" type="ORF">HINF_LOCUS8859</name>
</gene>
<reference evidence="3 4" key="2">
    <citation type="submission" date="2024-07" db="EMBL/GenBank/DDBJ databases">
        <authorList>
            <person name="Akdeniz Z."/>
        </authorList>
    </citation>
    <scope>NUCLEOTIDE SEQUENCE [LARGE SCALE GENOMIC DNA]</scope>
</reference>
<proteinExistence type="predicted"/>
<keyword evidence="1" id="KW-1133">Transmembrane helix</keyword>
<keyword evidence="1" id="KW-0812">Transmembrane</keyword>
<dbReference type="Proteomes" id="UP001642409">
    <property type="component" value="Unassembled WGS sequence"/>
</dbReference>
<comment type="caution">
    <text evidence="2">The sequence shown here is derived from an EMBL/GenBank/DDBJ whole genome shotgun (WGS) entry which is preliminary data.</text>
</comment>
<feature type="transmembrane region" description="Helical" evidence="1">
    <location>
        <begin position="49"/>
        <end position="71"/>
    </location>
</feature>
<organism evidence="2">
    <name type="scientific">Hexamita inflata</name>
    <dbReference type="NCBI Taxonomy" id="28002"/>
    <lineage>
        <taxon>Eukaryota</taxon>
        <taxon>Metamonada</taxon>
        <taxon>Diplomonadida</taxon>
        <taxon>Hexamitidae</taxon>
        <taxon>Hexamitinae</taxon>
        <taxon>Hexamita</taxon>
    </lineage>
</organism>
<dbReference type="AlphaFoldDB" id="A0AA86NJN2"/>
<evidence type="ECO:0000313" key="2">
    <source>
        <dbReference type="EMBL" id="CAI9921214.1"/>
    </source>
</evidence>
<keyword evidence="4" id="KW-1185">Reference proteome</keyword>
<feature type="transmembrane region" description="Helical" evidence="1">
    <location>
        <begin position="117"/>
        <end position="137"/>
    </location>
</feature>
<accession>A0AA86NJN2</accession>
<reference evidence="2" key="1">
    <citation type="submission" date="2023-06" db="EMBL/GenBank/DDBJ databases">
        <authorList>
            <person name="Kurt Z."/>
        </authorList>
    </citation>
    <scope>NUCLEOTIDE SEQUENCE</scope>
</reference>
<sequence length="142" mass="16336">MMIPYQSVQQDFSSLIKAQFKQNFTKIFAAGGKTNLFNQLQPANLGQNLINVIINVFMCCGLYYFRLPLLLWQSNAFPIAFETILVHKFMKILYLVQLSFFCIILVVRFMYSHSVELQQSLIPCLGLILLVSHCLSVKQQCC</sequence>
<evidence type="ECO:0000313" key="3">
    <source>
        <dbReference type="EMBL" id="CAL6066294.1"/>
    </source>
</evidence>
<dbReference type="EMBL" id="CATOUU010000217">
    <property type="protein sequence ID" value="CAI9921214.1"/>
    <property type="molecule type" value="Genomic_DNA"/>
</dbReference>
<dbReference type="EMBL" id="CAXDID020000259">
    <property type="protein sequence ID" value="CAL6066294.1"/>
    <property type="molecule type" value="Genomic_DNA"/>
</dbReference>
<evidence type="ECO:0000256" key="1">
    <source>
        <dbReference type="SAM" id="Phobius"/>
    </source>
</evidence>
<name>A0AA86NJN2_9EUKA</name>
<feature type="transmembrane region" description="Helical" evidence="1">
    <location>
        <begin position="92"/>
        <end position="111"/>
    </location>
</feature>